<protein>
    <recommendedName>
        <fullName evidence="11">Glyoxylate/hydroxypyruvate reductase B</fullName>
        <ecNumber evidence="9">1.1.1.79</ecNumber>
        <ecNumber evidence="10">1.1.1.81</ecNumber>
    </recommendedName>
</protein>
<evidence type="ECO:0000256" key="1">
    <source>
        <dbReference type="ARBA" id="ARBA00022490"/>
    </source>
</evidence>
<evidence type="ECO:0000256" key="3">
    <source>
        <dbReference type="ARBA" id="ARBA00023002"/>
    </source>
</evidence>
<evidence type="ECO:0000256" key="12">
    <source>
        <dbReference type="RuleBase" id="RU003719"/>
    </source>
</evidence>
<keyword evidence="16" id="KW-1185">Reference proteome</keyword>
<organism evidence="15 16">
    <name type="scientific">Rouxiella badensis</name>
    <dbReference type="NCBI Taxonomy" id="1646377"/>
    <lineage>
        <taxon>Bacteria</taxon>
        <taxon>Pseudomonadati</taxon>
        <taxon>Pseudomonadota</taxon>
        <taxon>Gammaproteobacteria</taxon>
        <taxon>Enterobacterales</taxon>
        <taxon>Yersiniaceae</taxon>
        <taxon>Rouxiella</taxon>
    </lineage>
</organism>
<dbReference type="STRING" id="1646377.BS640_20485"/>
<evidence type="ECO:0000313" key="16">
    <source>
        <dbReference type="Proteomes" id="UP000192536"/>
    </source>
</evidence>
<evidence type="ECO:0000256" key="11">
    <source>
        <dbReference type="ARBA" id="ARBA00073362"/>
    </source>
</evidence>
<keyword evidence="3 12" id="KW-0560">Oxidoreductase</keyword>
<keyword evidence="2" id="KW-0521">NADP</keyword>
<evidence type="ECO:0000256" key="10">
    <source>
        <dbReference type="ARBA" id="ARBA00066674"/>
    </source>
</evidence>
<dbReference type="InterPro" id="IPR006140">
    <property type="entry name" value="D-isomer_DH_NAD-bd"/>
</dbReference>
<keyword evidence="15" id="KW-0670">Pyruvate</keyword>
<dbReference type="InterPro" id="IPR036291">
    <property type="entry name" value="NAD(P)-bd_dom_sf"/>
</dbReference>
<feature type="domain" description="D-isomer specific 2-hydroxyacid dehydrogenase NAD-binding" evidence="14">
    <location>
        <begin position="108"/>
        <end position="287"/>
    </location>
</feature>
<dbReference type="Gene3D" id="3.40.50.720">
    <property type="entry name" value="NAD(P)-binding Rossmann-like Domain"/>
    <property type="match status" value="2"/>
</dbReference>
<dbReference type="SUPFAM" id="SSF52283">
    <property type="entry name" value="Formate/glycerate dehydrogenase catalytic domain-like"/>
    <property type="match status" value="1"/>
</dbReference>
<accession>A0A1X0WA99</accession>
<keyword evidence="1" id="KW-0963">Cytoplasm</keyword>
<dbReference type="EC" id="1.1.1.81" evidence="10"/>
<evidence type="ECO:0000256" key="7">
    <source>
        <dbReference type="ARBA" id="ARBA00052769"/>
    </source>
</evidence>
<reference evidence="15 16" key="1">
    <citation type="journal article" date="2017" name="Int. J. Syst. Evol. Microbiol.">
        <title>Rouxiella badensis sp. nov. and Rouxiella silvae sp. nov. isolated from peat bog soil in Germany and emendation of the genus description.</title>
        <authorList>
            <person name="Le Fleche-Mateos A."/>
            <person name="Kugler J.H."/>
            <person name="Hansen S.H."/>
            <person name="Syldatk C."/>
            <person name="Hausmann R."/>
            <person name="Lomprez F."/>
            <person name="Vandenbogaert M."/>
            <person name="Manuguerra J.C."/>
            <person name="Grimont P.A."/>
        </authorList>
    </citation>
    <scope>NUCLEOTIDE SEQUENCE [LARGE SCALE GENOMIC DNA]</scope>
    <source>
        <strain evidence="15 16">DSM 100043</strain>
    </source>
</reference>
<comment type="catalytic activity">
    <reaction evidence="5">
        <text>(R)-glycerate + NAD(+) = 3-hydroxypyruvate + NADH + H(+)</text>
        <dbReference type="Rhea" id="RHEA:17905"/>
        <dbReference type="ChEBI" id="CHEBI:15378"/>
        <dbReference type="ChEBI" id="CHEBI:16659"/>
        <dbReference type="ChEBI" id="CHEBI:17180"/>
        <dbReference type="ChEBI" id="CHEBI:57540"/>
        <dbReference type="ChEBI" id="CHEBI:57945"/>
        <dbReference type="EC" id="1.1.1.81"/>
    </reaction>
</comment>
<proteinExistence type="inferred from homology"/>
<dbReference type="Pfam" id="PF00389">
    <property type="entry name" value="2-Hacid_dh"/>
    <property type="match status" value="1"/>
</dbReference>
<comment type="catalytic activity">
    <reaction evidence="7">
        <text>glycolate + NADP(+) = glyoxylate + NADPH + H(+)</text>
        <dbReference type="Rhea" id="RHEA:10992"/>
        <dbReference type="ChEBI" id="CHEBI:15378"/>
        <dbReference type="ChEBI" id="CHEBI:29805"/>
        <dbReference type="ChEBI" id="CHEBI:36655"/>
        <dbReference type="ChEBI" id="CHEBI:57783"/>
        <dbReference type="ChEBI" id="CHEBI:58349"/>
        <dbReference type="EC" id="1.1.1.79"/>
    </reaction>
</comment>
<dbReference type="RefSeq" id="WP_017490395.1">
    <property type="nucleotide sequence ID" value="NZ_CP049603.1"/>
</dbReference>
<dbReference type="CDD" id="cd05301">
    <property type="entry name" value="GDH"/>
    <property type="match status" value="1"/>
</dbReference>
<dbReference type="NCBIfam" id="NF011938">
    <property type="entry name" value="PRK15409.1"/>
    <property type="match status" value="1"/>
</dbReference>
<name>A0A1X0WA99_9GAMM</name>
<evidence type="ECO:0000259" key="13">
    <source>
        <dbReference type="Pfam" id="PF00389"/>
    </source>
</evidence>
<dbReference type="GO" id="GO:0005829">
    <property type="term" value="C:cytosol"/>
    <property type="evidence" value="ECO:0007669"/>
    <property type="project" value="TreeGrafter"/>
</dbReference>
<dbReference type="GO" id="GO:0030267">
    <property type="term" value="F:glyoxylate reductase (NADPH) activity"/>
    <property type="evidence" value="ECO:0007669"/>
    <property type="project" value="UniProtKB-EC"/>
</dbReference>
<evidence type="ECO:0000259" key="14">
    <source>
        <dbReference type="Pfam" id="PF02826"/>
    </source>
</evidence>
<dbReference type="GO" id="GO:0016618">
    <property type="term" value="F:hydroxypyruvate reductase [NAD(P)H] activity"/>
    <property type="evidence" value="ECO:0007669"/>
    <property type="project" value="UniProtKB-EC"/>
</dbReference>
<dbReference type="InterPro" id="IPR050223">
    <property type="entry name" value="D-isomer_2-hydroxyacid_DH"/>
</dbReference>
<comment type="catalytic activity">
    <reaction evidence="6">
        <text>(R)-glycerate + NADP(+) = 3-hydroxypyruvate + NADPH + H(+)</text>
        <dbReference type="Rhea" id="RHEA:18657"/>
        <dbReference type="ChEBI" id="CHEBI:15378"/>
        <dbReference type="ChEBI" id="CHEBI:16659"/>
        <dbReference type="ChEBI" id="CHEBI:17180"/>
        <dbReference type="ChEBI" id="CHEBI:57783"/>
        <dbReference type="ChEBI" id="CHEBI:58349"/>
        <dbReference type="EC" id="1.1.1.81"/>
    </reaction>
</comment>
<dbReference type="Pfam" id="PF02826">
    <property type="entry name" value="2-Hacid_dh_C"/>
    <property type="match status" value="1"/>
</dbReference>
<dbReference type="InterPro" id="IPR029753">
    <property type="entry name" value="D-isomer_DH_CS"/>
</dbReference>
<dbReference type="Proteomes" id="UP000192536">
    <property type="component" value="Unassembled WGS sequence"/>
</dbReference>
<evidence type="ECO:0000256" key="2">
    <source>
        <dbReference type="ARBA" id="ARBA00022857"/>
    </source>
</evidence>
<dbReference type="GO" id="GO:0051287">
    <property type="term" value="F:NAD binding"/>
    <property type="evidence" value="ECO:0007669"/>
    <property type="project" value="InterPro"/>
</dbReference>
<sequence>MKPSIVLYKKISADLLKRLEQHYSVVQFNGITAENRTQVYEALEQAEGLIGSGGPINKELIDHAPRLRAVSTASAGFDSFDVAELSRRGIPLLNAPAALTDTVADLVFSLVLAASRRVVELSNRTKAGEWDGNAPADWFGLDVHHKTLGIVGMGRIGLAVAQRANLGFDMPILYNARSQHAEAEERFGARKCSLDTLLAESDFVVVILPLSDQTFHIIGKEQFAKMKSTGILISAGRGPVIDEQALIEALKDGTIYAAGLDVYEKEPMAKDSGLLKLDNVVTLPHIGSATAQTRYDMDALAVENLITALSGETNEFVVNAKDLKKS</sequence>
<comment type="caution">
    <text evidence="15">The sequence shown here is derived from an EMBL/GenBank/DDBJ whole genome shotgun (WGS) entry which is preliminary data.</text>
</comment>
<evidence type="ECO:0000256" key="5">
    <source>
        <dbReference type="ARBA" id="ARBA00051801"/>
    </source>
</evidence>
<evidence type="ECO:0000313" key="15">
    <source>
        <dbReference type="EMBL" id="ORJ23635.1"/>
    </source>
</evidence>
<evidence type="ECO:0000256" key="8">
    <source>
        <dbReference type="ARBA" id="ARBA00061278"/>
    </source>
</evidence>
<dbReference type="EMBL" id="MRWE01000047">
    <property type="protein sequence ID" value="ORJ23635.1"/>
    <property type="molecule type" value="Genomic_DNA"/>
</dbReference>
<gene>
    <name evidence="15" type="ORF">BS640_20485</name>
</gene>
<evidence type="ECO:0000256" key="6">
    <source>
        <dbReference type="ARBA" id="ARBA00052239"/>
    </source>
</evidence>
<feature type="domain" description="D-isomer specific 2-hydroxyacid dehydrogenase catalytic" evidence="13">
    <location>
        <begin position="5"/>
        <end position="319"/>
    </location>
</feature>
<comment type="similarity">
    <text evidence="8">Belongs to the D-isomer specific 2-hydroxyacid dehydrogenase family. GhrB subfamily.</text>
</comment>
<dbReference type="FunFam" id="3.40.50.720:FF:000026">
    <property type="entry name" value="Glyoxylate/hydroxypyruvate reductase B"/>
    <property type="match status" value="1"/>
</dbReference>
<dbReference type="EC" id="1.1.1.79" evidence="9"/>
<dbReference type="PANTHER" id="PTHR10996:SF283">
    <property type="entry name" value="GLYOXYLATE_HYDROXYPYRUVATE REDUCTASE B"/>
    <property type="match status" value="1"/>
</dbReference>
<dbReference type="SUPFAM" id="SSF51735">
    <property type="entry name" value="NAD(P)-binding Rossmann-fold domains"/>
    <property type="match status" value="1"/>
</dbReference>
<dbReference type="AlphaFoldDB" id="A0A1X0WA99"/>
<dbReference type="InterPro" id="IPR006139">
    <property type="entry name" value="D-isomer_2_OHA_DH_cat_dom"/>
</dbReference>
<dbReference type="GeneID" id="93568223"/>
<evidence type="ECO:0000256" key="9">
    <source>
        <dbReference type="ARBA" id="ARBA00066661"/>
    </source>
</evidence>
<keyword evidence="4" id="KW-0520">NAD</keyword>
<evidence type="ECO:0000256" key="4">
    <source>
        <dbReference type="ARBA" id="ARBA00023027"/>
    </source>
</evidence>
<dbReference type="PANTHER" id="PTHR10996">
    <property type="entry name" value="2-HYDROXYACID DEHYDROGENASE-RELATED"/>
    <property type="match status" value="1"/>
</dbReference>
<dbReference type="PROSITE" id="PS00670">
    <property type="entry name" value="D_2_HYDROXYACID_DH_2"/>
    <property type="match status" value="1"/>
</dbReference>